<feature type="region of interest" description="Disordered" evidence="1">
    <location>
        <begin position="121"/>
        <end position="165"/>
    </location>
</feature>
<dbReference type="EMBL" id="MU128914">
    <property type="protein sequence ID" value="KAF9520029.1"/>
    <property type="molecule type" value="Genomic_DNA"/>
</dbReference>
<dbReference type="AlphaFoldDB" id="A0A9P6E1S8"/>
<proteinExistence type="predicted"/>
<keyword evidence="3" id="KW-1185">Reference proteome</keyword>
<evidence type="ECO:0008006" key="4">
    <source>
        <dbReference type="Google" id="ProtNLM"/>
    </source>
</evidence>
<dbReference type="PANTHER" id="PTHR33096">
    <property type="entry name" value="CXC2 DOMAIN-CONTAINING PROTEIN"/>
    <property type="match status" value="1"/>
</dbReference>
<evidence type="ECO:0000256" key="1">
    <source>
        <dbReference type="SAM" id="MobiDB-lite"/>
    </source>
</evidence>
<protein>
    <recommendedName>
        <fullName evidence="4">CxC1-like cysteine cluster associated with KDZ transposases domain-containing protein</fullName>
    </recommendedName>
</protein>
<accession>A0A9P6E1S8</accession>
<sequence length="830" mass="93394">MEYLERVQLVICKRNPAAAQLVRRGLFPCAPLSPTLAVNMDVLEFASELFVRMGPNERAWAATMTKYLKARGHEFATADSLRRRFANALSHYQVLVRLVNAEMAKIIDSFRDPSLVPSVSSTSLTSLPSGAPTSLGSSGPSVPSISSLPSAAPTSAGPPTYPVLDEMTPIPFRNYTNAHNSAGHVQDGPSIYIAIPVSPLFWGKSHQRTRSPTNNKTRVNLGRKRKVTEMTEDDRAVPGEDDAVEPGMNVLNSVLDTCGDSFIAVDGDRIKASTQRFDDTGLMALLCHHDIALYIANMRTAGEKQFYAFALIAALFKELPEWWTVGILYDIACQIHRSLLKWNFMPEWHSRIIFGVSVFHAYGHQWTCQLWYHPWKSEIWGLSDGEGCERFWSELRRLIPSLRVMGYHRQLFIIDLQVEHIDELKQQGLAKWLHDRTLSAHKREGEATARLVQVTTSFPKQTDAPPVKTKGARAIEHILSMTQTAQSLRIHLKETVDELGELATDSSTVVVEDELRAKIEAMWSSIKRIESNIKKKTEELHLSDWMSHKELDRLKTDKWVNLQLNICVVRDQILIKLRARKFELAGLDHADTGRKLDHRMKEHVEKAMKSQVSGVQGALKRYEEIRREMMKLRGKGSVAADAYIPPEISSSVYKLDVDEDIWQVPHHEDLANFPDGEVPAWLRDKGVRDGIRAAQEILNCRQELECCKAEFSNLHTWFMTQCSATWHAYTLSCDAEVKFFALLELHHLHDLVEAWQRHSSAMLGSDGQIGWMNLPERPPPLCYGEAVDGVSDAASSDDDENGELEDAPVPQDIAFLAALDALEELVGDDA</sequence>
<feature type="compositionally biased region" description="Low complexity" evidence="1">
    <location>
        <begin position="121"/>
        <end position="158"/>
    </location>
</feature>
<dbReference type="Proteomes" id="UP000886523">
    <property type="component" value="Unassembled WGS sequence"/>
</dbReference>
<gene>
    <name evidence="2" type="ORF">BS47DRAFT_1357766</name>
</gene>
<reference evidence="2" key="1">
    <citation type="journal article" date="2020" name="Nat. Commun.">
        <title>Large-scale genome sequencing of mycorrhizal fungi provides insights into the early evolution of symbiotic traits.</title>
        <authorList>
            <person name="Miyauchi S."/>
            <person name="Kiss E."/>
            <person name="Kuo A."/>
            <person name="Drula E."/>
            <person name="Kohler A."/>
            <person name="Sanchez-Garcia M."/>
            <person name="Morin E."/>
            <person name="Andreopoulos B."/>
            <person name="Barry K.W."/>
            <person name="Bonito G."/>
            <person name="Buee M."/>
            <person name="Carver A."/>
            <person name="Chen C."/>
            <person name="Cichocki N."/>
            <person name="Clum A."/>
            <person name="Culley D."/>
            <person name="Crous P.W."/>
            <person name="Fauchery L."/>
            <person name="Girlanda M."/>
            <person name="Hayes R.D."/>
            <person name="Keri Z."/>
            <person name="LaButti K."/>
            <person name="Lipzen A."/>
            <person name="Lombard V."/>
            <person name="Magnuson J."/>
            <person name="Maillard F."/>
            <person name="Murat C."/>
            <person name="Nolan M."/>
            <person name="Ohm R.A."/>
            <person name="Pangilinan J."/>
            <person name="Pereira M.F."/>
            <person name="Perotto S."/>
            <person name="Peter M."/>
            <person name="Pfister S."/>
            <person name="Riley R."/>
            <person name="Sitrit Y."/>
            <person name="Stielow J.B."/>
            <person name="Szollosi G."/>
            <person name="Zifcakova L."/>
            <person name="Stursova M."/>
            <person name="Spatafora J.W."/>
            <person name="Tedersoo L."/>
            <person name="Vaario L.M."/>
            <person name="Yamada A."/>
            <person name="Yan M."/>
            <person name="Wang P."/>
            <person name="Xu J."/>
            <person name="Bruns T."/>
            <person name="Baldrian P."/>
            <person name="Vilgalys R."/>
            <person name="Dunand C."/>
            <person name="Henrissat B."/>
            <person name="Grigoriev I.V."/>
            <person name="Hibbett D."/>
            <person name="Nagy L.G."/>
            <person name="Martin F.M."/>
        </authorList>
    </citation>
    <scope>NUCLEOTIDE SEQUENCE</scope>
    <source>
        <strain evidence="2">UP504</strain>
    </source>
</reference>
<organism evidence="2 3">
    <name type="scientific">Hydnum rufescens UP504</name>
    <dbReference type="NCBI Taxonomy" id="1448309"/>
    <lineage>
        <taxon>Eukaryota</taxon>
        <taxon>Fungi</taxon>
        <taxon>Dikarya</taxon>
        <taxon>Basidiomycota</taxon>
        <taxon>Agaricomycotina</taxon>
        <taxon>Agaricomycetes</taxon>
        <taxon>Cantharellales</taxon>
        <taxon>Hydnaceae</taxon>
        <taxon>Hydnum</taxon>
    </lineage>
</organism>
<evidence type="ECO:0000313" key="2">
    <source>
        <dbReference type="EMBL" id="KAF9520029.1"/>
    </source>
</evidence>
<dbReference type="OrthoDB" id="10067492at2759"/>
<dbReference type="InterPro" id="IPR040521">
    <property type="entry name" value="KDZ"/>
</dbReference>
<dbReference type="PANTHER" id="PTHR33096:SF1">
    <property type="entry name" value="CXC1-LIKE CYSTEINE CLUSTER ASSOCIATED WITH KDZ TRANSPOSASES DOMAIN-CONTAINING PROTEIN"/>
    <property type="match status" value="1"/>
</dbReference>
<evidence type="ECO:0000313" key="3">
    <source>
        <dbReference type="Proteomes" id="UP000886523"/>
    </source>
</evidence>
<name>A0A9P6E1S8_9AGAM</name>
<dbReference type="Pfam" id="PF18758">
    <property type="entry name" value="KDZ"/>
    <property type="match status" value="1"/>
</dbReference>
<comment type="caution">
    <text evidence="2">The sequence shown here is derived from an EMBL/GenBank/DDBJ whole genome shotgun (WGS) entry which is preliminary data.</text>
</comment>